<dbReference type="EC" id="3.4.11.18" evidence="6 7"/>
<dbReference type="Pfam" id="PF00557">
    <property type="entry name" value="Peptidase_M24"/>
    <property type="match status" value="1"/>
</dbReference>
<dbReference type="PANTHER" id="PTHR43330:SF27">
    <property type="entry name" value="METHIONINE AMINOPEPTIDASE"/>
    <property type="match status" value="1"/>
</dbReference>
<sequence length="247" mass="26490">MIPIRNAGEIKKMREAGAALKEVFGVVAPLVAPGITTMELNAEIERKIFSLGATAPCKGYEGYPAAACISIDDVVVHGIPSLRRLAEGEIVSVDIVLKLNGFCADATRTYAVGRVSDEKQRLIDVTRRCFYNGISRIRAGARLGDAQHAIQMTAELAGYGVVRAMTGHGIGREMHEDPTVENYGRPGTGPVLKAGMCLAVEPMITMGTWKVKIDSDGWTCRTVDGLPAAHYENTVLVTADGCEILTE</sequence>
<dbReference type="InterPro" id="IPR002467">
    <property type="entry name" value="Pept_M24A_MAP1"/>
</dbReference>
<name>A0A9D1Q150_9FIRM</name>
<dbReference type="AlphaFoldDB" id="A0A9D1Q150"/>
<reference evidence="9" key="1">
    <citation type="journal article" date="2021" name="PeerJ">
        <title>Extensive microbial diversity within the chicken gut microbiome revealed by metagenomics and culture.</title>
        <authorList>
            <person name="Gilroy R."/>
            <person name="Ravi A."/>
            <person name="Getino M."/>
            <person name="Pursley I."/>
            <person name="Horton D.L."/>
            <person name="Alikhan N.F."/>
            <person name="Baker D."/>
            <person name="Gharbi K."/>
            <person name="Hall N."/>
            <person name="Watson M."/>
            <person name="Adriaenssens E.M."/>
            <person name="Foster-Nyarko E."/>
            <person name="Jarju S."/>
            <person name="Secka A."/>
            <person name="Antonio M."/>
            <person name="Oren A."/>
            <person name="Chaudhuri R.R."/>
            <person name="La Ragione R."/>
            <person name="Hildebrand F."/>
            <person name="Pallen M.J."/>
        </authorList>
    </citation>
    <scope>NUCLEOTIDE SEQUENCE</scope>
    <source>
        <strain evidence="9">12435</strain>
    </source>
</reference>
<dbReference type="GO" id="GO:0070006">
    <property type="term" value="F:metalloaminopeptidase activity"/>
    <property type="evidence" value="ECO:0007669"/>
    <property type="project" value="UniProtKB-UniRule"/>
</dbReference>
<reference evidence="9" key="2">
    <citation type="submission" date="2021-04" db="EMBL/GenBank/DDBJ databases">
        <authorList>
            <person name="Gilroy R."/>
        </authorList>
    </citation>
    <scope>NUCLEOTIDE SEQUENCE</scope>
    <source>
        <strain evidence="9">12435</strain>
    </source>
</reference>
<comment type="subunit">
    <text evidence="6">Monomer.</text>
</comment>
<feature type="binding site" evidence="6">
    <location>
        <position position="232"/>
    </location>
    <ligand>
        <name>a divalent metal cation</name>
        <dbReference type="ChEBI" id="CHEBI:60240"/>
        <label>2</label>
        <note>catalytic</note>
    </ligand>
</feature>
<dbReference type="EMBL" id="DXHS01000076">
    <property type="protein sequence ID" value="HIW02655.1"/>
    <property type="molecule type" value="Genomic_DNA"/>
</dbReference>
<dbReference type="GO" id="GO:0005829">
    <property type="term" value="C:cytosol"/>
    <property type="evidence" value="ECO:0007669"/>
    <property type="project" value="TreeGrafter"/>
</dbReference>
<comment type="similarity">
    <text evidence="6">Belongs to the peptidase M24A family. Methionine aminopeptidase type 1 subfamily.</text>
</comment>
<dbReference type="PANTHER" id="PTHR43330">
    <property type="entry name" value="METHIONINE AMINOPEPTIDASE"/>
    <property type="match status" value="1"/>
</dbReference>
<comment type="catalytic activity">
    <reaction evidence="6 7">
        <text>Release of N-terminal amino acids, preferentially methionine, from peptides and arylamides.</text>
        <dbReference type="EC" id="3.4.11.18"/>
    </reaction>
</comment>
<feature type="binding site" evidence="6">
    <location>
        <position position="77"/>
    </location>
    <ligand>
        <name>substrate</name>
    </ligand>
</feature>
<keyword evidence="5 6" id="KW-0378">Hydrolase</keyword>
<feature type="binding site" evidence="6">
    <location>
        <position position="232"/>
    </location>
    <ligand>
        <name>a divalent metal cation</name>
        <dbReference type="ChEBI" id="CHEBI:60240"/>
        <label>1</label>
    </ligand>
</feature>
<dbReference type="InterPro" id="IPR000994">
    <property type="entry name" value="Pept_M24"/>
</dbReference>
<dbReference type="NCBIfam" id="TIGR00500">
    <property type="entry name" value="met_pdase_I"/>
    <property type="match status" value="1"/>
</dbReference>
<dbReference type="Proteomes" id="UP000823990">
    <property type="component" value="Unassembled WGS sequence"/>
</dbReference>
<evidence type="ECO:0000256" key="6">
    <source>
        <dbReference type="HAMAP-Rule" id="MF_01974"/>
    </source>
</evidence>
<evidence type="ECO:0000256" key="5">
    <source>
        <dbReference type="ARBA" id="ARBA00022801"/>
    </source>
</evidence>
<feature type="binding site" evidence="6">
    <location>
        <position position="168"/>
    </location>
    <ligand>
        <name>a divalent metal cation</name>
        <dbReference type="ChEBI" id="CHEBI:60240"/>
        <label>2</label>
        <note>catalytic</note>
    </ligand>
</feature>
<dbReference type="GO" id="GO:0006508">
    <property type="term" value="P:proteolysis"/>
    <property type="evidence" value="ECO:0007669"/>
    <property type="project" value="UniProtKB-KW"/>
</dbReference>
<keyword evidence="2 6" id="KW-0031">Aminopeptidase</keyword>
<dbReference type="CDD" id="cd01086">
    <property type="entry name" value="MetAP1"/>
    <property type="match status" value="1"/>
</dbReference>
<evidence type="ECO:0000256" key="1">
    <source>
        <dbReference type="ARBA" id="ARBA00002521"/>
    </source>
</evidence>
<comment type="caution">
    <text evidence="9">The sequence shown here is derived from an EMBL/GenBank/DDBJ whole genome shotgun (WGS) entry which is preliminary data.</text>
</comment>
<proteinExistence type="inferred from homology"/>
<accession>A0A9D1Q150</accession>
<dbReference type="SUPFAM" id="SSF55920">
    <property type="entry name" value="Creatinase/aminopeptidase"/>
    <property type="match status" value="1"/>
</dbReference>
<comment type="cofactor">
    <cofactor evidence="6">
        <name>Co(2+)</name>
        <dbReference type="ChEBI" id="CHEBI:48828"/>
    </cofactor>
    <cofactor evidence="6">
        <name>Zn(2+)</name>
        <dbReference type="ChEBI" id="CHEBI:29105"/>
    </cofactor>
    <cofactor evidence="6">
        <name>Mn(2+)</name>
        <dbReference type="ChEBI" id="CHEBI:29035"/>
    </cofactor>
    <cofactor evidence="6">
        <name>Fe(2+)</name>
        <dbReference type="ChEBI" id="CHEBI:29033"/>
    </cofactor>
    <text evidence="6">Binds 2 divalent metal cations per subunit. Has a high-affinity and a low affinity metal-binding site. The true nature of the physiological cofactor is under debate. The enzyme is active with cobalt, zinc, manganese or divalent iron ions. Most likely, methionine aminopeptidases function as mononuclear Fe(2+)-metalloproteases under physiological conditions, and the catalytically relevant metal-binding site has been assigned to the histidine-containing high-affinity site.</text>
</comment>
<feature type="binding site" evidence="6">
    <location>
        <position position="94"/>
    </location>
    <ligand>
        <name>a divalent metal cation</name>
        <dbReference type="ChEBI" id="CHEBI:60240"/>
        <label>1</label>
    </ligand>
</feature>
<gene>
    <name evidence="6 9" type="primary">map</name>
    <name evidence="9" type="ORF">H9892_04885</name>
</gene>
<feature type="binding site" evidence="6">
    <location>
        <position position="105"/>
    </location>
    <ligand>
        <name>a divalent metal cation</name>
        <dbReference type="ChEBI" id="CHEBI:60240"/>
        <label>1</label>
    </ligand>
</feature>
<keyword evidence="4 6" id="KW-0479">Metal-binding</keyword>
<dbReference type="InterPro" id="IPR036005">
    <property type="entry name" value="Creatinase/aminopeptidase-like"/>
</dbReference>
<evidence type="ECO:0000313" key="9">
    <source>
        <dbReference type="EMBL" id="HIW02655.1"/>
    </source>
</evidence>
<dbReference type="HAMAP" id="MF_01974">
    <property type="entry name" value="MetAP_1"/>
    <property type="match status" value="1"/>
</dbReference>
<feature type="binding site" evidence="6">
    <location>
        <position position="201"/>
    </location>
    <ligand>
        <name>a divalent metal cation</name>
        <dbReference type="ChEBI" id="CHEBI:60240"/>
        <label>2</label>
        <note>catalytic</note>
    </ligand>
</feature>
<evidence type="ECO:0000259" key="8">
    <source>
        <dbReference type="Pfam" id="PF00557"/>
    </source>
</evidence>
<protein>
    <recommendedName>
        <fullName evidence="6 7">Methionine aminopeptidase</fullName>
        <shortName evidence="6">MAP</shortName>
        <shortName evidence="6">MetAP</shortName>
        <ecNumber evidence="6 7">3.4.11.18</ecNumber>
    </recommendedName>
    <alternativeName>
        <fullName evidence="6">Peptidase M</fullName>
    </alternativeName>
</protein>
<evidence type="ECO:0000256" key="4">
    <source>
        <dbReference type="ARBA" id="ARBA00022723"/>
    </source>
</evidence>
<dbReference type="InterPro" id="IPR001714">
    <property type="entry name" value="Pept_M24_MAP"/>
</dbReference>
<evidence type="ECO:0000256" key="3">
    <source>
        <dbReference type="ARBA" id="ARBA00022670"/>
    </source>
</evidence>
<feature type="binding site" evidence="6">
    <location>
        <position position="175"/>
    </location>
    <ligand>
        <name>substrate</name>
    </ligand>
</feature>
<dbReference type="PRINTS" id="PR00599">
    <property type="entry name" value="MAPEPTIDASE"/>
</dbReference>
<organism evidence="9 10">
    <name type="scientific">Candidatus Protoclostridium stercorigallinarum</name>
    <dbReference type="NCBI Taxonomy" id="2838741"/>
    <lineage>
        <taxon>Bacteria</taxon>
        <taxon>Bacillati</taxon>
        <taxon>Bacillota</taxon>
        <taxon>Clostridia</taxon>
        <taxon>Candidatus Protoclostridium</taxon>
    </lineage>
</organism>
<feature type="domain" description="Peptidase M24" evidence="8">
    <location>
        <begin position="11"/>
        <end position="239"/>
    </location>
</feature>
<comment type="function">
    <text evidence="1 6">Removes the N-terminal methionine from nascent proteins. The N-terminal methionine is often cleaved when the second residue in the primary sequence is small and uncharged (Met-Ala-, Cys, Gly, Pro, Ser, Thr, or Val). Requires deformylation of the N(alpha)-formylated initiator methionine before it can be hydrolyzed.</text>
</comment>
<evidence type="ECO:0000256" key="7">
    <source>
        <dbReference type="RuleBase" id="RU003653"/>
    </source>
</evidence>
<dbReference type="Gene3D" id="3.90.230.10">
    <property type="entry name" value="Creatinase/methionine aminopeptidase superfamily"/>
    <property type="match status" value="1"/>
</dbReference>
<keyword evidence="3 6" id="KW-0645">Protease</keyword>
<feature type="binding site" evidence="6">
    <location>
        <position position="105"/>
    </location>
    <ligand>
        <name>a divalent metal cation</name>
        <dbReference type="ChEBI" id="CHEBI:60240"/>
        <label>2</label>
        <note>catalytic</note>
    </ligand>
</feature>
<dbReference type="GO" id="GO:0004239">
    <property type="term" value="F:initiator methionyl aminopeptidase activity"/>
    <property type="evidence" value="ECO:0007669"/>
    <property type="project" value="UniProtKB-UniRule"/>
</dbReference>
<dbReference type="PROSITE" id="PS00680">
    <property type="entry name" value="MAP_1"/>
    <property type="match status" value="1"/>
</dbReference>
<dbReference type="GO" id="GO:0046872">
    <property type="term" value="F:metal ion binding"/>
    <property type="evidence" value="ECO:0007669"/>
    <property type="project" value="UniProtKB-UniRule"/>
</dbReference>
<evidence type="ECO:0000313" key="10">
    <source>
        <dbReference type="Proteomes" id="UP000823990"/>
    </source>
</evidence>
<evidence type="ECO:0000256" key="2">
    <source>
        <dbReference type="ARBA" id="ARBA00022438"/>
    </source>
</evidence>